<accession>A0A381T675</accession>
<organism evidence="1">
    <name type="scientific">marine metagenome</name>
    <dbReference type="NCBI Taxonomy" id="408172"/>
    <lineage>
        <taxon>unclassified sequences</taxon>
        <taxon>metagenomes</taxon>
        <taxon>ecological metagenomes</taxon>
    </lineage>
</organism>
<evidence type="ECO:0000313" key="1">
    <source>
        <dbReference type="EMBL" id="SVA11088.1"/>
    </source>
</evidence>
<name>A0A381T675_9ZZZZ</name>
<gene>
    <name evidence="1" type="ORF">METZ01_LOCUS63942</name>
</gene>
<proteinExistence type="predicted"/>
<dbReference type="EMBL" id="UINC01004013">
    <property type="protein sequence ID" value="SVA11088.1"/>
    <property type="molecule type" value="Genomic_DNA"/>
</dbReference>
<protein>
    <submittedName>
        <fullName evidence="1">Uncharacterized protein</fullName>
    </submittedName>
</protein>
<dbReference type="AlphaFoldDB" id="A0A381T675"/>
<reference evidence="1" key="1">
    <citation type="submission" date="2018-05" db="EMBL/GenBank/DDBJ databases">
        <authorList>
            <person name="Lanie J.A."/>
            <person name="Ng W.-L."/>
            <person name="Kazmierczak K.M."/>
            <person name="Andrzejewski T.M."/>
            <person name="Davidsen T.M."/>
            <person name="Wayne K.J."/>
            <person name="Tettelin H."/>
            <person name="Glass J.I."/>
            <person name="Rusch D."/>
            <person name="Podicherti R."/>
            <person name="Tsui H.-C.T."/>
            <person name="Winkler M.E."/>
        </authorList>
    </citation>
    <scope>NUCLEOTIDE SEQUENCE</scope>
</reference>
<sequence length="80" mass="8791">MILVMKLKGTRQAILRRVQPISIHGQISWDVYFSDSDDPNGTVHTARVGPEAMEAGLEPDDPIKLECLMGAVTSVRRSKG</sequence>